<dbReference type="InterPro" id="IPR017453">
    <property type="entry name" value="GCV_H_sub"/>
</dbReference>
<comment type="subunit">
    <text evidence="3">The glycine cleavage system is composed of four proteins: P, T, L and H.</text>
</comment>
<keyword evidence="2 3" id="KW-0450">Lipoyl</keyword>
<gene>
    <name evidence="3" type="primary">gcvH</name>
    <name evidence="6" type="ORF">OP8BY_1516</name>
</gene>
<comment type="cofactor">
    <cofactor evidence="3">
        <name>(R)-lipoate</name>
        <dbReference type="ChEBI" id="CHEBI:83088"/>
    </cofactor>
    <text evidence="3">Binds 1 lipoyl cofactor covalently.</text>
</comment>
<evidence type="ECO:0000256" key="1">
    <source>
        <dbReference type="ARBA" id="ARBA00009249"/>
    </source>
</evidence>
<evidence type="ECO:0000256" key="3">
    <source>
        <dbReference type="HAMAP-Rule" id="MF_00272"/>
    </source>
</evidence>
<comment type="function">
    <text evidence="3">The glycine cleavage system catalyzes the degradation of glycine. The H protein shuttles the methylamine group of glycine from the P protein to the T protein.</text>
</comment>
<dbReference type="GO" id="GO:0019464">
    <property type="term" value="P:glycine decarboxylation via glycine cleavage system"/>
    <property type="evidence" value="ECO:0007669"/>
    <property type="project" value="UniProtKB-UniRule"/>
</dbReference>
<dbReference type="GO" id="GO:0005737">
    <property type="term" value="C:cytoplasm"/>
    <property type="evidence" value="ECO:0007669"/>
    <property type="project" value="TreeGrafter"/>
</dbReference>
<dbReference type="PANTHER" id="PTHR11715:SF3">
    <property type="entry name" value="GLYCINE CLEAVAGE SYSTEM H PROTEIN-RELATED"/>
    <property type="match status" value="1"/>
</dbReference>
<dbReference type="PANTHER" id="PTHR11715">
    <property type="entry name" value="GLYCINE CLEAVAGE SYSTEM H PROTEIN"/>
    <property type="match status" value="1"/>
</dbReference>
<dbReference type="NCBIfam" id="NF002270">
    <property type="entry name" value="PRK01202.1"/>
    <property type="match status" value="1"/>
</dbReference>
<dbReference type="AlphaFoldDB" id="A0A3E2BJ95"/>
<organism evidence="6 7">
    <name type="scientific">Candidatus Saccharicenans subterraneus</name>
    <dbReference type="NCBI Taxonomy" id="2508984"/>
    <lineage>
        <taxon>Bacteria</taxon>
        <taxon>Candidatus Aminicenantota</taxon>
        <taxon>Candidatus Aminicenantia</taxon>
        <taxon>Candidatus Aminicenantales</taxon>
        <taxon>Candidatus Saccharicenantaceae</taxon>
        <taxon>Candidatus Saccharicenans</taxon>
    </lineage>
</organism>
<dbReference type="InterPro" id="IPR003016">
    <property type="entry name" value="2-oxoA_DH_lipoyl-BS"/>
</dbReference>
<dbReference type="GO" id="GO:0009249">
    <property type="term" value="P:protein lipoylation"/>
    <property type="evidence" value="ECO:0007669"/>
    <property type="project" value="TreeGrafter"/>
</dbReference>
<dbReference type="HAMAP" id="MF_00272">
    <property type="entry name" value="GcvH"/>
    <property type="match status" value="1"/>
</dbReference>
<reference evidence="6 7" key="1">
    <citation type="submission" date="2018-08" db="EMBL/GenBank/DDBJ databases">
        <title>Genome analysis of the thermophilic bacterium of the candidate phylum Aminicenantes from deep subsurface aquifer revealed its physiology and ecological role.</title>
        <authorList>
            <person name="Kadnikov V.V."/>
            <person name="Mardanov A.V."/>
            <person name="Beletsky A.V."/>
            <person name="Karnachuk O.V."/>
            <person name="Ravin N.V."/>
        </authorList>
    </citation>
    <scope>NUCLEOTIDE SEQUENCE [LARGE SCALE GENOMIC DNA]</scope>
    <source>
        <strain evidence="6">BY38</strain>
    </source>
</reference>
<sequence length="128" mass="14304">MYPDNLYYTKDHEWLKLEGEEAVVGITDFAQKQLGDIIYVDLPQPGKVLEARQAIGSVESVKSVSDVYSPVSGEVVAANSELAQTPDLINKDPHGQGWIVRLKIKDKSELNNLMKAADYEKYLEGLEH</sequence>
<dbReference type="Proteomes" id="UP000257323">
    <property type="component" value="Unassembled WGS sequence"/>
</dbReference>
<protein>
    <recommendedName>
        <fullName evidence="3">Glycine cleavage system H protein</fullName>
    </recommendedName>
</protein>
<dbReference type="GO" id="GO:0005960">
    <property type="term" value="C:glycine cleavage complex"/>
    <property type="evidence" value="ECO:0007669"/>
    <property type="project" value="InterPro"/>
</dbReference>
<dbReference type="PROSITE" id="PS00189">
    <property type="entry name" value="LIPOYL"/>
    <property type="match status" value="1"/>
</dbReference>
<dbReference type="InterPro" id="IPR002930">
    <property type="entry name" value="GCV_H"/>
</dbReference>
<dbReference type="InterPro" id="IPR000089">
    <property type="entry name" value="Biotin_lipoyl"/>
</dbReference>
<proteinExistence type="inferred from homology"/>
<comment type="similarity">
    <text evidence="1 3">Belongs to the GcvH family.</text>
</comment>
<accession>A0A3E2BJ95</accession>
<name>A0A3E2BJ95_9BACT</name>
<dbReference type="NCBIfam" id="TIGR00527">
    <property type="entry name" value="gcvH"/>
    <property type="match status" value="1"/>
</dbReference>
<dbReference type="Gene3D" id="2.40.50.100">
    <property type="match status" value="1"/>
</dbReference>
<evidence type="ECO:0000313" key="6">
    <source>
        <dbReference type="EMBL" id="RFT14823.1"/>
    </source>
</evidence>
<dbReference type="Pfam" id="PF01597">
    <property type="entry name" value="GCV_H"/>
    <property type="match status" value="1"/>
</dbReference>
<evidence type="ECO:0000256" key="4">
    <source>
        <dbReference type="PIRSR" id="PIRSR617453-50"/>
    </source>
</evidence>
<dbReference type="InterPro" id="IPR033753">
    <property type="entry name" value="GCV_H/Fam206"/>
</dbReference>
<dbReference type="InterPro" id="IPR011053">
    <property type="entry name" value="Single_hybrid_motif"/>
</dbReference>
<feature type="domain" description="Lipoyl-binding" evidence="5">
    <location>
        <begin position="21"/>
        <end position="103"/>
    </location>
</feature>
<dbReference type="CDD" id="cd06848">
    <property type="entry name" value="GCS_H"/>
    <property type="match status" value="1"/>
</dbReference>
<comment type="caution">
    <text evidence="6">The sequence shown here is derived from an EMBL/GenBank/DDBJ whole genome shotgun (WGS) entry which is preliminary data.</text>
</comment>
<evidence type="ECO:0000313" key="7">
    <source>
        <dbReference type="Proteomes" id="UP000257323"/>
    </source>
</evidence>
<feature type="modified residue" description="N6-lipoyllysine" evidence="3 4">
    <location>
        <position position="62"/>
    </location>
</feature>
<dbReference type="PROSITE" id="PS50968">
    <property type="entry name" value="BIOTINYL_LIPOYL"/>
    <property type="match status" value="1"/>
</dbReference>
<evidence type="ECO:0000259" key="5">
    <source>
        <dbReference type="PROSITE" id="PS50968"/>
    </source>
</evidence>
<dbReference type="EMBL" id="QUAH01000018">
    <property type="protein sequence ID" value="RFT14823.1"/>
    <property type="molecule type" value="Genomic_DNA"/>
</dbReference>
<evidence type="ECO:0000256" key="2">
    <source>
        <dbReference type="ARBA" id="ARBA00022823"/>
    </source>
</evidence>
<dbReference type="SUPFAM" id="SSF51230">
    <property type="entry name" value="Single hybrid motif"/>
    <property type="match status" value="1"/>
</dbReference>